<dbReference type="EMBL" id="CP047260">
    <property type="protein sequence ID" value="QHE97584.1"/>
    <property type="molecule type" value="Genomic_DNA"/>
</dbReference>
<proteinExistence type="predicted"/>
<evidence type="ECO:0000313" key="2">
    <source>
        <dbReference type="Proteomes" id="UP000003811"/>
    </source>
</evidence>
<reference evidence="1 2" key="1">
    <citation type="journal article" date="2011" name="PLoS Pathog.">
        <title>Dynamic evolution of pathogenicity revealed by sequencing and comparative genomics of 19 Pseudomonas syringae isolates.</title>
        <authorList>
            <person name="Baltrus D.A."/>
            <person name="Nishimura M.T."/>
            <person name="Romanchuk A."/>
            <person name="Chang J.H."/>
            <person name="Mukhtar M.S."/>
            <person name="Cherkis K."/>
            <person name="Roach J."/>
            <person name="Grant S.R."/>
            <person name="Jones C.D."/>
            <person name="Dangl J.L."/>
        </authorList>
    </citation>
    <scope>NUCLEOTIDE SEQUENCE [LARGE SCALE GENOMIC DNA]</scope>
    <source>
        <strain evidence="1 2">ES4326</strain>
    </source>
</reference>
<dbReference type="AlphaFoldDB" id="A0A8T8C2F9"/>
<gene>
    <name evidence="1" type="ORF">PMA4326_013875</name>
</gene>
<sequence length="64" mass="7127">MSPEHIQLTSHNCFVAQSVTDLHRTLKIGRRASRTACDAERRTIVGMLLMCFSTMMALTTQSAT</sequence>
<evidence type="ECO:0000313" key="1">
    <source>
        <dbReference type="EMBL" id="QHE97584.1"/>
    </source>
</evidence>
<accession>A0A8T8C2F9</accession>
<protein>
    <submittedName>
        <fullName evidence="1">DUF1534 domain-containing protein</fullName>
    </submittedName>
</protein>
<organism evidence="1 2">
    <name type="scientific">Pseudomonas syringae pv. maculicola str. ES4326</name>
    <dbReference type="NCBI Taxonomy" id="629265"/>
    <lineage>
        <taxon>Bacteria</taxon>
        <taxon>Pseudomonadati</taxon>
        <taxon>Pseudomonadota</taxon>
        <taxon>Gammaproteobacteria</taxon>
        <taxon>Pseudomonadales</taxon>
        <taxon>Pseudomonadaceae</taxon>
        <taxon>Pseudomonas</taxon>
    </lineage>
</organism>
<name>A0A8T8C2F9_PSEYM</name>
<dbReference type="Proteomes" id="UP000003811">
    <property type="component" value="Chromosome"/>
</dbReference>
<dbReference type="AntiFam" id="ANF00261">
    <property type="entry name" value="Protein of unknown function (DUF1534)"/>
</dbReference>